<evidence type="ECO:0000313" key="6">
    <source>
        <dbReference type="Proteomes" id="UP001150925"/>
    </source>
</evidence>
<dbReference type="GO" id="GO:0005198">
    <property type="term" value="F:structural molecule activity"/>
    <property type="evidence" value="ECO:0007669"/>
    <property type="project" value="TreeGrafter"/>
</dbReference>
<dbReference type="GO" id="GO:0070971">
    <property type="term" value="C:endoplasmic reticulum exit site"/>
    <property type="evidence" value="ECO:0007669"/>
    <property type="project" value="TreeGrafter"/>
</dbReference>
<evidence type="ECO:0000256" key="2">
    <source>
        <dbReference type="ARBA" id="ARBA00022574"/>
    </source>
</evidence>
<dbReference type="GO" id="GO:0090110">
    <property type="term" value="P:COPII-coated vesicle cargo loading"/>
    <property type="evidence" value="ECO:0007669"/>
    <property type="project" value="TreeGrafter"/>
</dbReference>
<dbReference type="AlphaFoldDB" id="A0A9W8AJF5"/>
<evidence type="ECO:0000256" key="4">
    <source>
        <dbReference type="SAM" id="MobiDB-lite"/>
    </source>
</evidence>
<keyword evidence="2" id="KW-0853">WD repeat</keyword>
<dbReference type="EMBL" id="JANBPY010004361">
    <property type="protein sequence ID" value="KAJ1948349.1"/>
    <property type="molecule type" value="Genomic_DNA"/>
</dbReference>
<evidence type="ECO:0000256" key="3">
    <source>
        <dbReference type="ARBA" id="ARBA00022737"/>
    </source>
</evidence>
<dbReference type="Gene3D" id="1.25.40.1030">
    <property type="match status" value="1"/>
</dbReference>
<protein>
    <submittedName>
        <fullName evidence="5">Protein transport protein S31</fullName>
    </submittedName>
</protein>
<name>A0A9W8AJF5_9FUNG</name>
<evidence type="ECO:0000256" key="1">
    <source>
        <dbReference type="ARBA" id="ARBA00022448"/>
    </source>
</evidence>
<dbReference type="OrthoDB" id="542917at2759"/>
<reference evidence="5" key="1">
    <citation type="submission" date="2022-07" db="EMBL/GenBank/DDBJ databases">
        <title>Phylogenomic reconstructions and comparative analyses of Kickxellomycotina fungi.</title>
        <authorList>
            <person name="Reynolds N.K."/>
            <person name="Stajich J.E."/>
            <person name="Barry K."/>
            <person name="Grigoriev I.V."/>
            <person name="Crous P."/>
            <person name="Smith M.E."/>
        </authorList>
    </citation>
    <scope>NUCLEOTIDE SEQUENCE</scope>
    <source>
        <strain evidence="5">RSA 1196</strain>
    </source>
</reference>
<evidence type="ECO:0000313" key="5">
    <source>
        <dbReference type="EMBL" id="KAJ1948349.1"/>
    </source>
</evidence>
<keyword evidence="1" id="KW-0813">Transport</keyword>
<feature type="compositionally biased region" description="Basic and acidic residues" evidence="4">
    <location>
        <begin position="7"/>
        <end position="18"/>
    </location>
</feature>
<gene>
    <name evidence="5" type="primary">SEC31_3</name>
    <name evidence="5" type="ORF">IWQ62_006903</name>
</gene>
<dbReference type="PANTHER" id="PTHR13923:SF11">
    <property type="entry name" value="SECRETORY 31, ISOFORM D"/>
    <property type="match status" value="1"/>
</dbReference>
<organism evidence="5 6">
    <name type="scientific">Dispira parvispora</name>
    <dbReference type="NCBI Taxonomy" id="1520584"/>
    <lineage>
        <taxon>Eukaryota</taxon>
        <taxon>Fungi</taxon>
        <taxon>Fungi incertae sedis</taxon>
        <taxon>Zoopagomycota</taxon>
        <taxon>Kickxellomycotina</taxon>
        <taxon>Dimargaritomycetes</taxon>
        <taxon>Dimargaritales</taxon>
        <taxon>Dimargaritaceae</taxon>
        <taxon>Dispira</taxon>
    </lineage>
</organism>
<keyword evidence="3" id="KW-0677">Repeat</keyword>
<comment type="caution">
    <text evidence="5">The sequence shown here is derived from an EMBL/GenBank/DDBJ whole genome shotgun (WGS) entry which is preliminary data.</text>
</comment>
<dbReference type="GO" id="GO:0007029">
    <property type="term" value="P:endoplasmic reticulum organization"/>
    <property type="evidence" value="ECO:0007669"/>
    <property type="project" value="TreeGrafter"/>
</dbReference>
<keyword evidence="6" id="KW-1185">Reference proteome</keyword>
<dbReference type="Proteomes" id="UP001150925">
    <property type="component" value="Unassembled WGS sequence"/>
</dbReference>
<feature type="non-terminal residue" evidence="5">
    <location>
        <position position="318"/>
    </location>
</feature>
<dbReference type="InterPro" id="IPR040251">
    <property type="entry name" value="SEC31-like"/>
</dbReference>
<feature type="region of interest" description="Disordered" evidence="4">
    <location>
        <begin position="1"/>
        <end position="30"/>
    </location>
</feature>
<dbReference type="PANTHER" id="PTHR13923">
    <property type="entry name" value="SEC31-RELATED PROTEIN"/>
    <property type="match status" value="1"/>
</dbReference>
<proteinExistence type="predicted"/>
<dbReference type="GO" id="GO:0030127">
    <property type="term" value="C:COPII vesicle coat"/>
    <property type="evidence" value="ECO:0007669"/>
    <property type="project" value="TreeGrafter"/>
</dbReference>
<sequence>MTLQDDDAPKEADARDPFADENAEASTAAPTEGAEFFAQAAAAGPAVTDQSTVGPTFLHQPLTLGLEADDLNALITRTILMGDFDDAVDVCLKHERYADALILASCGGADLLARTQQLYFEAKGDNLPYIRLLHGIVGGDLSDVVESSNIQEWDKVLVLLCTYAQGDQFSNLCEKLGERLESTWQTQSPGNTNSQLLQSAVVCYLAAGSLDRVVRIWIYLQKMGLDVNVQQGKIQSADNPSVQATALQHLVEKVSVFRKAVDFIDTAVETPLGSAVPTHADKPLTEATPRNFTLGVLYDLYCDYAQWLLTQGQTTIAA</sequence>
<accession>A0A9W8AJF5</accession>